<reference evidence="1 2" key="1">
    <citation type="journal article" date="2016" name="Nat. Commun.">
        <title>Thousands of microbial genomes shed light on interconnected biogeochemical processes in an aquifer system.</title>
        <authorList>
            <person name="Anantharaman K."/>
            <person name="Brown C.T."/>
            <person name="Hug L.A."/>
            <person name="Sharon I."/>
            <person name="Castelle C.J."/>
            <person name="Probst A.J."/>
            <person name="Thomas B.C."/>
            <person name="Singh A."/>
            <person name="Wilkins M.J."/>
            <person name="Karaoz U."/>
            <person name="Brodie E.L."/>
            <person name="Williams K.H."/>
            <person name="Hubbard S.S."/>
            <person name="Banfield J.F."/>
        </authorList>
    </citation>
    <scope>NUCLEOTIDE SEQUENCE [LARGE SCALE GENOMIC DNA]</scope>
</reference>
<sequence>MINPGSAEGPLVLAAYNFMYWTSRLGEITLPLICAYGGFNRYREFNSAIQKDPSQYVASLEDMNPIKYPANALNGLLYLRGAGKQLIEIAS</sequence>
<accession>A0A1F5JQ73</accession>
<proteinExistence type="predicted"/>
<name>A0A1F5JQ73_9BACT</name>
<evidence type="ECO:0000313" key="1">
    <source>
        <dbReference type="EMBL" id="OGE30708.1"/>
    </source>
</evidence>
<dbReference type="Proteomes" id="UP000176902">
    <property type="component" value="Unassembled WGS sequence"/>
</dbReference>
<evidence type="ECO:0000313" key="2">
    <source>
        <dbReference type="Proteomes" id="UP000176902"/>
    </source>
</evidence>
<dbReference type="AlphaFoldDB" id="A0A1F5JQ73"/>
<dbReference type="STRING" id="1797768.A3C59_03260"/>
<comment type="caution">
    <text evidence="1">The sequence shown here is derived from an EMBL/GenBank/DDBJ whole genome shotgun (WGS) entry which is preliminary data.</text>
</comment>
<protein>
    <submittedName>
        <fullName evidence="1">Uncharacterized protein</fullName>
    </submittedName>
</protein>
<gene>
    <name evidence="1" type="ORF">A3C59_03260</name>
</gene>
<dbReference type="EMBL" id="MFCV01000044">
    <property type="protein sequence ID" value="OGE30708.1"/>
    <property type="molecule type" value="Genomic_DNA"/>
</dbReference>
<organism evidence="1 2">
    <name type="scientific">Candidatus Daviesbacteria bacterium RIFCSPHIGHO2_02_FULL_36_13</name>
    <dbReference type="NCBI Taxonomy" id="1797768"/>
    <lineage>
        <taxon>Bacteria</taxon>
        <taxon>Candidatus Daviesiibacteriota</taxon>
    </lineage>
</organism>